<evidence type="ECO:0000313" key="2">
    <source>
        <dbReference type="Proteomes" id="UP001165064"/>
    </source>
</evidence>
<gene>
    <name evidence="1" type="ORF">Amon02_000323500</name>
</gene>
<dbReference type="Proteomes" id="UP001165064">
    <property type="component" value="Unassembled WGS sequence"/>
</dbReference>
<sequence length="151" mass="17283">MSTSGTITGQARVLKQFANLNKIANFPNSAYKLPKVKRLELVFKQHNSYGHMGARKFWLENLKTVNFHNPKVEIDVKRILCETKDEQLKCPSVLKVYFEDGKTKKIDCKNKRSSAIMEELVKVTEAEKVDDAEIPVLTIDSFLEAQQQPKN</sequence>
<protein>
    <submittedName>
        <fullName evidence="1">Unnamed protein product</fullName>
    </submittedName>
</protein>
<dbReference type="EMBL" id="BSXS01002008">
    <property type="protein sequence ID" value="GME77931.1"/>
    <property type="molecule type" value="Genomic_DNA"/>
</dbReference>
<organism evidence="1 2">
    <name type="scientific">Ambrosiozyma monospora</name>
    <name type="common">Yeast</name>
    <name type="synonym">Endomycopsis monosporus</name>
    <dbReference type="NCBI Taxonomy" id="43982"/>
    <lineage>
        <taxon>Eukaryota</taxon>
        <taxon>Fungi</taxon>
        <taxon>Dikarya</taxon>
        <taxon>Ascomycota</taxon>
        <taxon>Saccharomycotina</taxon>
        <taxon>Pichiomycetes</taxon>
        <taxon>Pichiales</taxon>
        <taxon>Pichiaceae</taxon>
        <taxon>Ambrosiozyma</taxon>
    </lineage>
</organism>
<name>A0ACB5T0H8_AMBMO</name>
<evidence type="ECO:0000313" key="1">
    <source>
        <dbReference type="EMBL" id="GME77931.1"/>
    </source>
</evidence>
<accession>A0ACB5T0H8</accession>
<reference evidence="1" key="1">
    <citation type="submission" date="2023-04" db="EMBL/GenBank/DDBJ databases">
        <title>Ambrosiozyma monospora NBRC 10751.</title>
        <authorList>
            <person name="Ichikawa N."/>
            <person name="Sato H."/>
            <person name="Tonouchi N."/>
        </authorList>
    </citation>
    <scope>NUCLEOTIDE SEQUENCE</scope>
    <source>
        <strain evidence="1">NBRC 10751</strain>
    </source>
</reference>
<keyword evidence="2" id="KW-1185">Reference proteome</keyword>
<proteinExistence type="predicted"/>
<comment type="caution">
    <text evidence="1">The sequence shown here is derived from an EMBL/GenBank/DDBJ whole genome shotgun (WGS) entry which is preliminary data.</text>
</comment>